<evidence type="ECO:0000256" key="1">
    <source>
        <dbReference type="ARBA" id="ARBA00022679"/>
    </source>
</evidence>
<dbReference type="Gene3D" id="3.40.50.2000">
    <property type="entry name" value="Glycogen Phosphorylase B"/>
    <property type="match status" value="3"/>
</dbReference>
<reference evidence="3 4" key="1">
    <citation type="journal article" date="2024" name="Chem. Sci.">
        <title>Discovery of megapolipeptins by genome mining of a Burkholderiales bacteria collection.</title>
        <authorList>
            <person name="Paulo B.S."/>
            <person name="Recchia M.J.J."/>
            <person name="Lee S."/>
            <person name="Fergusson C.H."/>
            <person name="Romanowski S.B."/>
            <person name="Hernandez A."/>
            <person name="Krull N."/>
            <person name="Liu D.Y."/>
            <person name="Cavanagh H."/>
            <person name="Bos A."/>
            <person name="Gray C.A."/>
            <person name="Murphy B.T."/>
            <person name="Linington R.G."/>
            <person name="Eustaquio A.S."/>
        </authorList>
    </citation>
    <scope>NUCLEOTIDE SEQUENCE [LARGE SCALE GENOMIC DNA]</scope>
    <source>
        <strain evidence="3 4">RL17-350-BIC-E</strain>
    </source>
</reference>
<dbReference type="SUPFAM" id="SSF53756">
    <property type="entry name" value="UDP-Glycosyltransferase/glycogen phosphorylase"/>
    <property type="match status" value="3"/>
</dbReference>
<accession>A0ABW9EBX6</accession>
<evidence type="ECO:0000313" key="4">
    <source>
        <dbReference type="Proteomes" id="UP001629392"/>
    </source>
</evidence>
<feature type="domain" description="Glycosyl transferase family 1" evidence="2">
    <location>
        <begin position="218"/>
        <end position="373"/>
    </location>
</feature>
<protein>
    <submittedName>
        <fullName evidence="3">Glycosyltransferase</fullName>
        <ecNumber evidence="3">2.4.-.-</ecNumber>
    </submittedName>
</protein>
<dbReference type="RefSeq" id="WP_408152930.1">
    <property type="nucleotide sequence ID" value="NZ_JAQQCL010000006.1"/>
</dbReference>
<comment type="caution">
    <text evidence="3">The sequence shown here is derived from an EMBL/GenBank/DDBJ whole genome shotgun (WGS) entry which is preliminary data.</text>
</comment>
<sequence>MEILIDLQGCQSASRFRGIGRYSLALVKAIVRNRGPHSVRLLLNGLYPEGLDELRLAFADELTPDDFLVFTVDGPVAEFDTANTHRARLAELARERLIQSVKPDAVLLTSLFEGFVDDAVTSVGLLEDDPFTAVTLYDLIPYVNPDPNWPGHYKAYYDLKIASLKRADLLLSISDYAREECEGALEEMRGRVVNMSSACDAMFTPGNGEPDPMIAGKFDLDKPFVLSTGSLELRKNFEQLVDAFGALPPALRDGRLLVLAGGADPDKIEAIQRRALEAGLAPGHLRVLGHVSDEELLALYRACELFVFPSLHEGFGLPPLEAMACGAVVLGSNATSVPEVLDRADAMFDPRSMPDLAALMMRALTDDAFRLSLLAHGKQQAKAFSWDKTAQRALQAIEARFIERVRAVESAHVPAARAGNGKPRVAMVSPLPPEQTGIADYVAELLPTLGETYDLTVISDQAEVWPGLHGEHFVVQSVAWFEEHAHTFDRIVYQMGNSPFHAHMLDLVQRHPGVLVLHDFYISSLMLWAEQTGYRHHAFKHALERSHGYGALEQFKREGALAAKLLWPCSYEVVRDALRVIVHSNFSRRLVSEYYGEAFTKKIHLVRQHRAAEDLRERVEARRRLGFGDDDILVCAFGFMDITKVNHALIDGWSRAGFAADAQCHLVFVGGEDASEYGQRLRETMASMEGGSRISVTGFADRQTFDTYLAAADFAVQLRTLSRGETSRTVLDCLAHGVPLIVNANGPMAEYPEDVLIKLDDEFHVDDLVVALQRLRFDAALRHDLAARGPAYINAVHEPHKTAAGYAAAIEEACTEQAVRRQTRDVTSLWARLPALDAEQRDAVAQSVANLLIAPRKSRIYLDMSATVRHDLKTGIERVARSLLRELLSAPPVGCEVVPVYLSDDNSVWRVRRAQRYLASQPGFDFVEPVDEVVTPMPGDALIGLDLYPDGVLGAAKFGLYSYWRKSGAKVGFMIHDLLPITRPEFFPPWANGSHSNWMSVVAANSDLLVCISEHVRGDVANWLATHRAGESAPVLLVSRHGADMAASFPSTGLPRGAQEVLGVIRARPTFLMVGTIEPRKGHLQALRAFERLWDAGVDANFVIVGHEGWKPLPPEDRRTIPATVEAIRSSAETGKRLFWLEGISDEYLETLYGSASCLLFASEGEGYGLPLIEAAKHHVPIIARDIEVFREVAQDHAFYFSGVEAADLERAVVAWLELREQGNVPDSSALTWDTWAQSASRFGRLVVGQLDSRGDAAASGPTTA</sequence>
<evidence type="ECO:0000259" key="2">
    <source>
        <dbReference type="Pfam" id="PF00534"/>
    </source>
</evidence>
<dbReference type="Pfam" id="PF00534">
    <property type="entry name" value="Glycos_transf_1"/>
    <property type="match status" value="2"/>
</dbReference>
<feature type="domain" description="Glycosyl transferase family 1" evidence="2">
    <location>
        <begin position="1068"/>
        <end position="1222"/>
    </location>
</feature>
<dbReference type="GO" id="GO:0016757">
    <property type="term" value="F:glycosyltransferase activity"/>
    <property type="evidence" value="ECO:0007669"/>
    <property type="project" value="UniProtKB-KW"/>
</dbReference>
<dbReference type="PANTHER" id="PTHR46401:SF2">
    <property type="entry name" value="GLYCOSYLTRANSFERASE WBBK-RELATED"/>
    <property type="match status" value="1"/>
</dbReference>
<dbReference type="Proteomes" id="UP001629392">
    <property type="component" value="Unassembled WGS sequence"/>
</dbReference>
<evidence type="ECO:0000313" key="3">
    <source>
        <dbReference type="EMBL" id="MFM0716846.1"/>
    </source>
</evidence>
<gene>
    <name evidence="3" type="ORF">PQQ73_10950</name>
</gene>
<name>A0ABW9EBX6_9BURK</name>
<dbReference type="PANTHER" id="PTHR46401">
    <property type="entry name" value="GLYCOSYLTRANSFERASE WBBK-RELATED"/>
    <property type="match status" value="1"/>
</dbReference>
<keyword evidence="1 3" id="KW-0808">Transferase</keyword>
<keyword evidence="3" id="KW-0328">Glycosyltransferase</keyword>
<organism evidence="3 4">
    <name type="scientific">Paraburkholderia strydomiana</name>
    <dbReference type="NCBI Taxonomy" id="1245417"/>
    <lineage>
        <taxon>Bacteria</taxon>
        <taxon>Pseudomonadati</taxon>
        <taxon>Pseudomonadota</taxon>
        <taxon>Betaproteobacteria</taxon>
        <taxon>Burkholderiales</taxon>
        <taxon>Burkholderiaceae</taxon>
        <taxon>Paraburkholderia</taxon>
    </lineage>
</organism>
<dbReference type="CDD" id="cd03809">
    <property type="entry name" value="GT4_MtfB-like"/>
    <property type="match status" value="2"/>
</dbReference>
<proteinExistence type="predicted"/>
<dbReference type="EMBL" id="JAQQCL010000006">
    <property type="protein sequence ID" value="MFM0716846.1"/>
    <property type="molecule type" value="Genomic_DNA"/>
</dbReference>
<dbReference type="CDD" id="cd03801">
    <property type="entry name" value="GT4_PimA-like"/>
    <property type="match status" value="1"/>
</dbReference>
<dbReference type="EC" id="2.4.-.-" evidence="3"/>
<dbReference type="InterPro" id="IPR001296">
    <property type="entry name" value="Glyco_trans_1"/>
</dbReference>
<keyword evidence="4" id="KW-1185">Reference proteome</keyword>